<dbReference type="PANTHER" id="PTHR23101">
    <property type="entry name" value="RAB GDP/GTP EXCHANGE FACTOR"/>
    <property type="match status" value="1"/>
</dbReference>
<protein>
    <submittedName>
        <fullName evidence="8">Rab5 GDP/GTP exchange factor</fullName>
    </submittedName>
</protein>
<evidence type="ECO:0000313" key="8">
    <source>
        <dbReference type="WBParaSite" id="PTRK_0001018900.1"/>
    </source>
</evidence>
<keyword evidence="3" id="KW-0862">Zinc</keyword>
<dbReference type="Pfam" id="PF01754">
    <property type="entry name" value="zf-A20"/>
    <property type="match status" value="1"/>
</dbReference>
<dbReference type="Gene3D" id="1.20.5.4770">
    <property type="match status" value="1"/>
</dbReference>
<dbReference type="WBParaSite" id="PTRK_0001018900.1">
    <property type="protein sequence ID" value="PTRK_0001018900.1"/>
    <property type="gene ID" value="PTRK_0001018900"/>
</dbReference>
<dbReference type="GO" id="GO:0005085">
    <property type="term" value="F:guanyl-nucleotide exchange factor activity"/>
    <property type="evidence" value="ECO:0007669"/>
    <property type="project" value="InterPro"/>
</dbReference>
<dbReference type="AlphaFoldDB" id="A0A0N4ZNS6"/>
<proteinExistence type="predicted"/>
<keyword evidence="2" id="KW-0863">Zinc-finger</keyword>
<dbReference type="Pfam" id="PF02204">
    <property type="entry name" value="VPS9"/>
    <property type="match status" value="1"/>
</dbReference>
<evidence type="ECO:0000313" key="7">
    <source>
        <dbReference type="Proteomes" id="UP000038045"/>
    </source>
</evidence>
<dbReference type="SMART" id="SM00167">
    <property type="entry name" value="VPS9"/>
    <property type="match status" value="1"/>
</dbReference>
<name>A0A0N4ZNS6_PARTI</name>
<reference evidence="8" key="1">
    <citation type="submission" date="2017-02" db="UniProtKB">
        <authorList>
            <consortium name="WormBaseParasite"/>
        </authorList>
    </citation>
    <scope>IDENTIFICATION</scope>
</reference>
<evidence type="ECO:0000256" key="3">
    <source>
        <dbReference type="ARBA" id="ARBA00022833"/>
    </source>
</evidence>
<dbReference type="GO" id="GO:0005829">
    <property type="term" value="C:cytosol"/>
    <property type="evidence" value="ECO:0007669"/>
    <property type="project" value="TreeGrafter"/>
</dbReference>
<feature type="compositionally biased region" description="Polar residues" evidence="4">
    <location>
        <begin position="118"/>
        <end position="132"/>
    </location>
</feature>
<sequence length="479" mass="54121">MEDKRVKVHISEDQLKCRNGCGHYGTPQWKGLCSVCWKISQTEKKKMKDFAKNKDVLTTHGTIKGSNDAGLSGTFKTNFIKKSISTTVNSIATSGRNMLSPTSSIDSFSYPYSPPQKVDSQTLSSNGVRQRSLSPDSKKIMQNYTTYMKTKLPKNLAKDVDRMTSEVIMKLTEYERLGDEQSEIVQALYETLWDKLLKAANELRNTTTHIDVSECISVVEKVICVICYDYLIGKNTEEEVADVSLQQHIRSLHWVNHGFLDTELNFSKPRVTNLIYEAAAKLNDINVIKSTEGKLTCLIEGCEKILEALKESRDGIPASADEFLPGLIYVILLANPPLIQSNLKFISRFAHENRIIKGESGYYFTNLSCAIEYIKNMTCESLKMDQDVFNAYVSGKLLPPLNKDNCLLQESIRKVEVISKMTEELIRGGDELDARLDEFEDSIDAQRIAFSEEIVEFTSKHPSKDILEVIEELKLENDS</sequence>
<keyword evidence="1" id="KW-0479">Metal-binding</keyword>
<evidence type="ECO:0000256" key="2">
    <source>
        <dbReference type="ARBA" id="ARBA00022771"/>
    </source>
</evidence>
<dbReference type="InterPro" id="IPR002653">
    <property type="entry name" value="Znf_A20"/>
</dbReference>
<dbReference type="GO" id="GO:0003677">
    <property type="term" value="F:DNA binding"/>
    <property type="evidence" value="ECO:0007669"/>
    <property type="project" value="InterPro"/>
</dbReference>
<dbReference type="InterPro" id="IPR045046">
    <property type="entry name" value="Vps9-like"/>
</dbReference>
<dbReference type="Gene3D" id="1.20.1050.80">
    <property type="entry name" value="VPS9 domain"/>
    <property type="match status" value="1"/>
</dbReference>
<dbReference type="SMART" id="SM00259">
    <property type="entry name" value="ZnF_A20"/>
    <property type="match status" value="1"/>
</dbReference>
<feature type="domain" description="A20-type" evidence="5">
    <location>
        <begin position="11"/>
        <end position="45"/>
    </location>
</feature>
<dbReference type="PROSITE" id="PS51036">
    <property type="entry name" value="ZF_A20"/>
    <property type="match status" value="1"/>
</dbReference>
<dbReference type="PROSITE" id="PS51205">
    <property type="entry name" value="VPS9"/>
    <property type="match status" value="1"/>
</dbReference>
<feature type="domain" description="VPS9" evidence="6">
    <location>
        <begin position="239"/>
        <end position="383"/>
    </location>
</feature>
<dbReference type="Proteomes" id="UP000038045">
    <property type="component" value="Unplaced"/>
</dbReference>
<evidence type="ECO:0000256" key="4">
    <source>
        <dbReference type="SAM" id="MobiDB-lite"/>
    </source>
</evidence>
<dbReference type="PANTHER" id="PTHR23101:SF122">
    <property type="entry name" value="RABAPTIN-5-ASSOCIATED EXCHANGE FACTOR FOR RAB5"/>
    <property type="match status" value="1"/>
</dbReference>
<dbReference type="Gene3D" id="1.10.246.120">
    <property type="match status" value="1"/>
</dbReference>
<accession>A0A0N4ZNS6</accession>
<dbReference type="SUPFAM" id="SSF109993">
    <property type="entry name" value="VPS9 domain"/>
    <property type="match status" value="1"/>
</dbReference>
<evidence type="ECO:0000259" key="5">
    <source>
        <dbReference type="PROSITE" id="PS51036"/>
    </source>
</evidence>
<dbReference type="InterPro" id="IPR003123">
    <property type="entry name" value="VPS9"/>
</dbReference>
<organism evidence="7 8">
    <name type="scientific">Parastrongyloides trichosuri</name>
    <name type="common">Possum-specific nematode worm</name>
    <dbReference type="NCBI Taxonomy" id="131310"/>
    <lineage>
        <taxon>Eukaryota</taxon>
        <taxon>Metazoa</taxon>
        <taxon>Ecdysozoa</taxon>
        <taxon>Nematoda</taxon>
        <taxon>Chromadorea</taxon>
        <taxon>Rhabditida</taxon>
        <taxon>Tylenchina</taxon>
        <taxon>Panagrolaimomorpha</taxon>
        <taxon>Strongyloidoidea</taxon>
        <taxon>Strongyloididae</taxon>
        <taxon>Parastrongyloides</taxon>
    </lineage>
</organism>
<dbReference type="GO" id="GO:0016192">
    <property type="term" value="P:vesicle-mediated transport"/>
    <property type="evidence" value="ECO:0007669"/>
    <property type="project" value="InterPro"/>
</dbReference>
<dbReference type="STRING" id="131310.A0A0N4ZNS6"/>
<feature type="region of interest" description="Disordered" evidence="4">
    <location>
        <begin position="110"/>
        <end position="132"/>
    </location>
</feature>
<evidence type="ECO:0000259" key="6">
    <source>
        <dbReference type="PROSITE" id="PS51205"/>
    </source>
</evidence>
<dbReference type="GO" id="GO:0031267">
    <property type="term" value="F:small GTPase binding"/>
    <property type="evidence" value="ECO:0007669"/>
    <property type="project" value="TreeGrafter"/>
</dbReference>
<keyword evidence="7" id="KW-1185">Reference proteome</keyword>
<dbReference type="GO" id="GO:0008270">
    <property type="term" value="F:zinc ion binding"/>
    <property type="evidence" value="ECO:0007669"/>
    <property type="project" value="UniProtKB-KW"/>
</dbReference>
<evidence type="ECO:0000256" key="1">
    <source>
        <dbReference type="ARBA" id="ARBA00022723"/>
    </source>
</evidence>
<dbReference type="SUPFAM" id="SSF57716">
    <property type="entry name" value="Glucocorticoid receptor-like (DNA-binding domain)"/>
    <property type="match status" value="1"/>
</dbReference>
<dbReference type="InterPro" id="IPR037191">
    <property type="entry name" value="VPS9_dom_sf"/>
</dbReference>
<dbReference type="GO" id="GO:0030139">
    <property type="term" value="C:endocytic vesicle"/>
    <property type="evidence" value="ECO:0007669"/>
    <property type="project" value="TreeGrafter"/>
</dbReference>